<protein>
    <submittedName>
        <fullName evidence="2">Uncharacterized protein</fullName>
    </submittedName>
</protein>
<dbReference type="EMBL" id="JABELV010000242">
    <property type="protein sequence ID" value="KAG7527706.1"/>
    <property type="molecule type" value="Genomic_DNA"/>
</dbReference>
<evidence type="ECO:0000313" key="2">
    <source>
        <dbReference type="EMBL" id="KAG7527706.1"/>
    </source>
</evidence>
<dbReference type="Gene3D" id="3.40.50.1820">
    <property type="entry name" value="alpha/beta hydrolase"/>
    <property type="match status" value="1"/>
</dbReference>
<dbReference type="Proteomes" id="UP000812966">
    <property type="component" value="Unassembled WGS sequence"/>
</dbReference>
<dbReference type="OrthoDB" id="10249433at2759"/>
<evidence type="ECO:0000313" key="3">
    <source>
        <dbReference type="Proteomes" id="UP000812966"/>
    </source>
</evidence>
<dbReference type="AlphaFoldDB" id="A0A8K0NLX3"/>
<accession>A0A8K0NLX3</accession>
<gene>
    <name evidence="2" type="ORF">FFLO_06673</name>
</gene>
<dbReference type="SUPFAM" id="SSF53474">
    <property type="entry name" value="alpha/beta-Hydrolases"/>
    <property type="match status" value="1"/>
</dbReference>
<keyword evidence="3" id="KW-1185">Reference proteome</keyword>
<dbReference type="PANTHER" id="PTHR12277">
    <property type="entry name" value="ALPHA/BETA HYDROLASE DOMAIN-CONTAINING PROTEIN"/>
    <property type="match status" value="1"/>
</dbReference>
<name>A0A8K0NLX3_9TREE</name>
<keyword evidence="1" id="KW-1133">Transmembrane helix</keyword>
<dbReference type="PANTHER" id="PTHR12277:SF64">
    <property type="entry name" value="SUPERFAMILY HYDROLASE, PUTATIVE (AFU_ORTHOLOGUE AFUA_3G01760)-RELATED"/>
    <property type="match status" value="1"/>
</dbReference>
<dbReference type="GO" id="GO:0016020">
    <property type="term" value="C:membrane"/>
    <property type="evidence" value="ECO:0007669"/>
    <property type="project" value="TreeGrafter"/>
</dbReference>
<dbReference type="GO" id="GO:0008474">
    <property type="term" value="F:palmitoyl-(protein) hydrolase activity"/>
    <property type="evidence" value="ECO:0007669"/>
    <property type="project" value="TreeGrafter"/>
</dbReference>
<sequence>MLGVKRSAHGTFPAFTCRRPLHHYVVGLSLGPANPWSAVSRSTTVENRRYGSSLPGISQVESIDSGVQDVVTSSSAPSTSVLLSALFGLPLALWAYKCLMMVMFQRKIIYMGYIPPGARSETLDSMDPLLQGLQAEKIVVASDPGIKLEGFLLRKEASAVNTSPRRVVIVYFQGNVGSPIQRLPIFRKLCLAVGSANGPLSDLELDLIAVPPRSYGLSTNARPNQRALLSDYRAVVEHVTIRYAELDKRDGVQTKIVWYGHSLGASIATCLLASISKQGFDDRKIVCDGLIFENGFASIKGMVRTLYPQRFLPYYWLTPFVADDWNAVDAFQSSKEAGSMINTVPKLFIASEKDEMVPTEMVKRVYERAVEHGEPGIPCEWLGVKDAMHDFAYQKPSWLSGITRFIAKL</sequence>
<reference evidence="2" key="1">
    <citation type="submission" date="2020-04" db="EMBL/GenBank/DDBJ databases">
        <title>Analysis of mating type loci in Filobasidium floriforme.</title>
        <authorList>
            <person name="Nowrousian M."/>
        </authorList>
    </citation>
    <scope>NUCLEOTIDE SEQUENCE</scope>
    <source>
        <strain evidence="2">CBS 6242</strain>
    </source>
</reference>
<keyword evidence="1" id="KW-0472">Membrane</keyword>
<feature type="transmembrane region" description="Helical" evidence="1">
    <location>
        <begin position="81"/>
        <end position="104"/>
    </location>
</feature>
<keyword evidence="1" id="KW-0812">Transmembrane</keyword>
<comment type="caution">
    <text evidence="2">The sequence shown here is derived from an EMBL/GenBank/DDBJ whole genome shotgun (WGS) entry which is preliminary data.</text>
</comment>
<proteinExistence type="predicted"/>
<organism evidence="2 3">
    <name type="scientific">Filobasidium floriforme</name>
    <dbReference type="NCBI Taxonomy" id="5210"/>
    <lineage>
        <taxon>Eukaryota</taxon>
        <taxon>Fungi</taxon>
        <taxon>Dikarya</taxon>
        <taxon>Basidiomycota</taxon>
        <taxon>Agaricomycotina</taxon>
        <taxon>Tremellomycetes</taxon>
        <taxon>Filobasidiales</taxon>
        <taxon>Filobasidiaceae</taxon>
        <taxon>Filobasidium</taxon>
    </lineage>
</organism>
<evidence type="ECO:0000256" key="1">
    <source>
        <dbReference type="SAM" id="Phobius"/>
    </source>
</evidence>
<dbReference type="InterPro" id="IPR029058">
    <property type="entry name" value="AB_hydrolase_fold"/>
</dbReference>